<sequence length="197" mass="23032">MVLSFIVWLGIIYFAINLPFFAKPESIAKNTTYSLYQIKIFMLCLLLITILTIFCLFTILLFLKYVNALKKEGYDDKDRYEKYISFDKNKILNISKLLVFGFGIFIMFLVLLSLCIYFKIENDIKSNRIVIPILNFTFWLLIFLLNSICGYYLTGTSVFLNKDNKIDKKWIIISAIPVIGAIIIINYHKKNKNISIK</sequence>
<protein>
    <submittedName>
        <fullName evidence="2">Uncharacterized protein</fullName>
    </submittedName>
</protein>
<evidence type="ECO:0000256" key="1">
    <source>
        <dbReference type="SAM" id="Phobius"/>
    </source>
</evidence>
<keyword evidence="1" id="KW-1133">Transmembrane helix</keyword>
<feature type="transmembrane region" description="Helical" evidence="1">
    <location>
        <begin position="6"/>
        <end position="22"/>
    </location>
</feature>
<proteinExistence type="predicted"/>
<gene>
    <name evidence="2" type="ORF">STABA_v1c04820</name>
</gene>
<name>A0A6I6CA75_9MOLU</name>
<evidence type="ECO:0000313" key="3">
    <source>
        <dbReference type="Proteomes" id="UP000424468"/>
    </source>
</evidence>
<dbReference type="AlphaFoldDB" id="A0A6I6CA75"/>
<dbReference type="KEGG" id="stab:STABA_v1c04820"/>
<keyword evidence="1" id="KW-0812">Transmembrane</keyword>
<feature type="transmembrane region" description="Helical" evidence="1">
    <location>
        <begin position="170"/>
        <end position="187"/>
    </location>
</feature>
<feature type="transmembrane region" description="Helical" evidence="1">
    <location>
        <begin position="130"/>
        <end position="154"/>
    </location>
</feature>
<organism evidence="2 3">
    <name type="scientific">Spiroplasma tabanidicola</name>
    <dbReference type="NCBI Taxonomy" id="324079"/>
    <lineage>
        <taxon>Bacteria</taxon>
        <taxon>Bacillati</taxon>
        <taxon>Mycoplasmatota</taxon>
        <taxon>Mollicutes</taxon>
        <taxon>Entomoplasmatales</taxon>
        <taxon>Spiroplasmataceae</taxon>
        <taxon>Spiroplasma</taxon>
    </lineage>
</organism>
<dbReference type="Proteomes" id="UP000424468">
    <property type="component" value="Chromosome"/>
</dbReference>
<feature type="transmembrane region" description="Helical" evidence="1">
    <location>
        <begin position="43"/>
        <end position="63"/>
    </location>
</feature>
<accession>A0A6I6CA75</accession>
<dbReference type="RefSeq" id="WP_156006216.1">
    <property type="nucleotide sequence ID" value="NZ_CP046276.1"/>
</dbReference>
<evidence type="ECO:0000313" key="2">
    <source>
        <dbReference type="EMBL" id="QGS51845.1"/>
    </source>
</evidence>
<feature type="transmembrane region" description="Helical" evidence="1">
    <location>
        <begin position="97"/>
        <end position="118"/>
    </location>
</feature>
<dbReference type="EMBL" id="CP046276">
    <property type="protein sequence ID" value="QGS51845.1"/>
    <property type="molecule type" value="Genomic_DNA"/>
</dbReference>
<keyword evidence="1" id="KW-0472">Membrane</keyword>
<reference evidence="2 3" key="1">
    <citation type="submission" date="2019-11" db="EMBL/GenBank/DDBJ databases">
        <title>Complete genome sequence of Spiroplasma tabanidicola TAUS-1 (DSM 22603).</title>
        <authorList>
            <person name="Huang C.-T."/>
            <person name="Lin Y.-C."/>
            <person name="Kuo C.-H."/>
        </authorList>
    </citation>
    <scope>NUCLEOTIDE SEQUENCE [LARGE SCALE GENOMIC DNA]</scope>
    <source>
        <strain evidence="2 3">TAUS-1</strain>
    </source>
</reference>
<keyword evidence="3" id="KW-1185">Reference proteome</keyword>